<evidence type="ECO:0000313" key="5">
    <source>
        <dbReference type="WBParaSite" id="ALUE_0000169001-mRNA-1"/>
    </source>
</evidence>
<keyword evidence="3" id="KW-0325">Glycoprotein</keyword>
<dbReference type="PANTHER" id="PTHR47653">
    <property type="entry name" value="PROTEIN BARK BEETLE"/>
    <property type="match status" value="1"/>
</dbReference>
<dbReference type="WBParaSite" id="ALUE_0000169001-mRNA-1">
    <property type="protein sequence ID" value="ALUE_0000169001-mRNA-1"/>
    <property type="gene ID" value="ALUE_0000169001"/>
</dbReference>
<organism evidence="4 5">
    <name type="scientific">Ascaris lumbricoides</name>
    <name type="common">Giant roundworm</name>
    <dbReference type="NCBI Taxonomy" id="6252"/>
    <lineage>
        <taxon>Eukaryota</taxon>
        <taxon>Metazoa</taxon>
        <taxon>Ecdysozoa</taxon>
        <taxon>Nematoda</taxon>
        <taxon>Chromadorea</taxon>
        <taxon>Rhabditida</taxon>
        <taxon>Spirurina</taxon>
        <taxon>Ascaridomorpha</taxon>
        <taxon>Ascaridoidea</taxon>
        <taxon>Ascarididae</taxon>
        <taxon>Ascaris</taxon>
    </lineage>
</organism>
<evidence type="ECO:0000256" key="1">
    <source>
        <dbReference type="ARBA" id="ARBA00022729"/>
    </source>
</evidence>
<dbReference type="AlphaFoldDB" id="A0A0M3HJJ5"/>
<dbReference type="GO" id="GO:0016020">
    <property type="term" value="C:membrane"/>
    <property type="evidence" value="ECO:0007669"/>
    <property type="project" value="TreeGrafter"/>
</dbReference>
<dbReference type="PANTHER" id="PTHR47653:SF1">
    <property type="entry name" value="DELETED IN MALIGNANT BRAIN TUMORS 1 PROTEIN"/>
    <property type="match status" value="1"/>
</dbReference>
<dbReference type="InterPro" id="IPR053243">
    <property type="entry name" value="SJ_maturation_regulator"/>
</dbReference>
<proteinExistence type="predicted"/>
<evidence type="ECO:0000313" key="4">
    <source>
        <dbReference type="Proteomes" id="UP000036681"/>
    </source>
</evidence>
<sequence length="155" mass="18828">MINFSQVHIWPNVRILVLGYLIAEGTFWEPIRFKPINITEYEEIQGQVPTRYRRSSITKFWRHHWKSLMRFQRALRAKRRAEWNAKDIVYEQFPSLRRQDPFYQRFTVRLNGSNPRWGFLEMYNATTGEYIPSCDREFTMRNAQVFILTLIFVSV</sequence>
<name>A0A0M3HJJ5_ASCLU</name>
<keyword evidence="1" id="KW-0732">Signal</keyword>
<protein>
    <submittedName>
        <fullName evidence="5">Uncharacterized protein</fullName>
    </submittedName>
</protein>
<evidence type="ECO:0000256" key="3">
    <source>
        <dbReference type="ARBA" id="ARBA00023180"/>
    </source>
</evidence>
<dbReference type="GO" id="GO:0045217">
    <property type="term" value="P:cell-cell junction maintenance"/>
    <property type="evidence" value="ECO:0007669"/>
    <property type="project" value="TreeGrafter"/>
</dbReference>
<dbReference type="Proteomes" id="UP000036681">
    <property type="component" value="Unplaced"/>
</dbReference>
<evidence type="ECO:0000256" key="2">
    <source>
        <dbReference type="ARBA" id="ARBA00022737"/>
    </source>
</evidence>
<reference evidence="5" key="1">
    <citation type="submission" date="2017-02" db="UniProtKB">
        <authorList>
            <consortium name="WormBaseParasite"/>
        </authorList>
    </citation>
    <scope>IDENTIFICATION</scope>
</reference>
<keyword evidence="2" id="KW-0677">Repeat</keyword>
<keyword evidence="4" id="KW-1185">Reference proteome</keyword>
<accession>A0A0M3HJJ5</accession>